<proteinExistence type="predicted"/>
<organism evidence="1">
    <name type="scientific">marine metagenome</name>
    <dbReference type="NCBI Taxonomy" id="408172"/>
    <lineage>
        <taxon>unclassified sequences</taxon>
        <taxon>metagenomes</taxon>
        <taxon>ecological metagenomes</taxon>
    </lineage>
</organism>
<dbReference type="AlphaFoldDB" id="A0A382SGA3"/>
<name>A0A382SGA3_9ZZZZ</name>
<evidence type="ECO:0000313" key="1">
    <source>
        <dbReference type="EMBL" id="SVD08944.1"/>
    </source>
</evidence>
<gene>
    <name evidence="1" type="ORF">METZ01_LOCUS361798</name>
</gene>
<dbReference type="EMBL" id="UINC01128900">
    <property type="protein sequence ID" value="SVD08944.1"/>
    <property type="molecule type" value="Genomic_DNA"/>
</dbReference>
<protein>
    <submittedName>
        <fullName evidence="1">Uncharacterized protein</fullName>
    </submittedName>
</protein>
<sequence length="68" mass="8123">CRGFLFVDRQHLGCWGEEWNEQLGEVVRTEMSVHGCCMYWQEKSIVCYRDWLKGGRLLAEQSFRQHLS</sequence>
<accession>A0A382SGA3</accession>
<feature type="non-terminal residue" evidence="1">
    <location>
        <position position="1"/>
    </location>
</feature>
<reference evidence="1" key="1">
    <citation type="submission" date="2018-05" db="EMBL/GenBank/DDBJ databases">
        <authorList>
            <person name="Lanie J.A."/>
            <person name="Ng W.-L."/>
            <person name="Kazmierczak K.M."/>
            <person name="Andrzejewski T.M."/>
            <person name="Davidsen T.M."/>
            <person name="Wayne K.J."/>
            <person name="Tettelin H."/>
            <person name="Glass J.I."/>
            <person name="Rusch D."/>
            <person name="Podicherti R."/>
            <person name="Tsui H.-C.T."/>
            <person name="Winkler M.E."/>
        </authorList>
    </citation>
    <scope>NUCLEOTIDE SEQUENCE</scope>
</reference>